<dbReference type="AlphaFoldDB" id="A0ABD3LQX8"/>
<gene>
    <name evidence="2" type="ORF">ACJRO7_001076</name>
</gene>
<protein>
    <submittedName>
        <fullName evidence="2">Uncharacterized protein</fullName>
    </submittedName>
</protein>
<evidence type="ECO:0000256" key="1">
    <source>
        <dbReference type="SAM" id="MobiDB-lite"/>
    </source>
</evidence>
<evidence type="ECO:0000313" key="3">
    <source>
        <dbReference type="Proteomes" id="UP001634007"/>
    </source>
</evidence>
<organism evidence="2 3">
    <name type="scientific">Eucalyptus globulus</name>
    <name type="common">Tasmanian blue gum</name>
    <dbReference type="NCBI Taxonomy" id="34317"/>
    <lineage>
        <taxon>Eukaryota</taxon>
        <taxon>Viridiplantae</taxon>
        <taxon>Streptophyta</taxon>
        <taxon>Embryophyta</taxon>
        <taxon>Tracheophyta</taxon>
        <taxon>Spermatophyta</taxon>
        <taxon>Magnoliopsida</taxon>
        <taxon>eudicotyledons</taxon>
        <taxon>Gunneridae</taxon>
        <taxon>Pentapetalae</taxon>
        <taxon>rosids</taxon>
        <taxon>malvids</taxon>
        <taxon>Myrtales</taxon>
        <taxon>Myrtaceae</taxon>
        <taxon>Myrtoideae</taxon>
        <taxon>Eucalypteae</taxon>
        <taxon>Eucalyptus</taxon>
    </lineage>
</organism>
<dbReference type="Proteomes" id="UP001634007">
    <property type="component" value="Unassembled WGS sequence"/>
</dbReference>
<keyword evidence="3" id="KW-1185">Reference proteome</keyword>
<evidence type="ECO:0000313" key="2">
    <source>
        <dbReference type="EMBL" id="KAL3753777.1"/>
    </source>
</evidence>
<reference evidence="2 3" key="1">
    <citation type="submission" date="2024-11" db="EMBL/GenBank/DDBJ databases">
        <title>Chromosome-level genome assembly of Eucalyptus globulus Labill. provides insights into its genome evolution.</title>
        <authorList>
            <person name="Li X."/>
        </authorList>
    </citation>
    <scope>NUCLEOTIDE SEQUENCE [LARGE SCALE GENOMIC DNA]</scope>
    <source>
        <strain evidence="2">CL2024</strain>
        <tissue evidence="2">Fresh tender leaves</tissue>
    </source>
</reference>
<comment type="caution">
    <text evidence="2">The sequence shown here is derived from an EMBL/GenBank/DDBJ whole genome shotgun (WGS) entry which is preliminary data.</text>
</comment>
<feature type="region of interest" description="Disordered" evidence="1">
    <location>
        <begin position="1"/>
        <end position="26"/>
    </location>
</feature>
<sequence length="256" mass="29021">MPSLSLSLTPCFDMDQDDENPSNINRKRKLQPELLVLPLPKHQCWDQGTIQFSTFNKHLEKDDISKVAIKGKVDISDNNDGTRPESEKDSYSFVEYSDSTMSLYGMDNCETESTSISNLHSGLSTSCGCANSENPSHSSHSTMILDKEDSNDNLVPGLQDVIPLSHNSQLRVKQILEEHLLEFGNRADHICLEEGKDFIDQCHDDETEDIIYSNGEPSNNFVLSSGRWIVNREAQHSTRRPTIDQEFEQYFSMLML</sequence>
<name>A0ABD3LQX8_EUCGL</name>
<dbReference type="InterPro" id="IPR037766">
    <property type="entry name" value="FHY1"/>
</dbReference>
<proteinExistence type="predicted"/>
<dbReference type="EMBL" id="JBJKBG010000001">
    <property type="protein sequence ID" value="KAL3753777.1"/>
    <property type="molecule type" value="Genomic_DNA"/>
</dbReference>
<dbReference type="PANTHER" id="PTHR37723:SF1">
    <property type="entry name" value="PROTEIN FAR-RED-ELONGATED HYPOCOTYL 1-LIKE"/>
    <property type="match status" value="1"/>
</dbReference>
<dbReference type="PANTHER" id="PTHR37723">
    <property type="entry name" value="PROTEIN FAR-RED ELONGATED HYPOCOTYL 1"/>
    <property type="match status" value="1"/>
</dbReference>
<accession>A0ABD3LQX8</accession>